<sequence>MASGTSGSGSANAAMPTGWTDDYEEMGGSCEWDEDDGLGTLAAVSLGLGKPTPKMGRKVAYGGGQSIFTAEKNPGKLYLWNAESSDVLAITSPTTLDEIKQLISANKMKDMKLEKVENPTTAQQEEHRERHWSERRKV</sequence>
<gene>
    <name evidence="2" type="ORF">QBC33DRAFT_622644</name>
</gene>
<evidence type="ECO:0000313" key="3">
    <source>
        <dbReference type="Proteomes" id="UP001244011"/>
    </source>
</evidence>
<name>A0AAJ0BSY6_9PEZI</name>
<protein>
    <submittedName>
        <fullName evidence="2">Uncharacterized protein</fullName>
    </submittedName>
</protein>
<dbReference type="Proteomes" id="UP001244011">
    <property type="component" value="Unassembled WGS sequence"/>
</dbReference>
<feature type="region of interest" description="Disordered" evidence="1">
    <location>
        <begin position="113"/>
        <end position="138"/>
    </location>
</feature>
<organism evidence="2 3">
    <name type="scientific">Phialemonium atrogriseum</name>
    <dbReference type="NCBI Taxonomy" id="1093897"/>
    <lineage>
        <taxon>Eukaryota</taxon>
        <taxon>Fungi</taxon>
        <taxon>Dikarya</taxon>
        <taxon>Ascomycota</taxon>
        <taxon>Pezizomycotina</taxon>
        <taxon>Sordariomycetes</taxon>
        <taxon>Sordariomycetidae</taxon>
        <taxon>Cephalothecales</taxon>
        <taxon>Cephalothecaceae</taxon>
        <taxon>Phialemonium</taxon>
    </lineage>
</organism>
<accession>A0AAJ0BSY6</accession>
<reference evidence="2" key="1">
    <citation type="submission" date="2023-06" db="EMBL/GenBank/DDBJ databases">
        <title>Genome-scale phylogeny and comparative genomics of the fungal order Sordariales.</title>
        <authorList>
            <consortium name="Lawrence Berkeley National Laboratory"/>
            <person name="Hensen N."/>
            <person name="Bonometti L."/>
            <person name="Westerberg I."/>
            <person name="Brannstrom I.O."/>
            <person name="Guillou S."/>
            <person name="Cros-Aarteil S."/>
            <person name="Calhoun S."/>
            <person name="Haridas S."/>
            <person name="Kuo A."/>
            <person name="Mondo S."/>
            <person name="Pangilinan J."/>
            <person name="Riley R."/>
            <person name="Labutti K."/>
            <person name="Andreopoulos B."/>
            <person name="Lipzen A."/>
            <person name="Chen C."/>
            <person name="Yanf M."/>
            <person name="Daum C."/>
            <person name="Ng V."/>
            <person name="Clum A."/>
            <person name="Steindorff A."/>
            <person name="Ohm R."/>
            <person name="Martin F."/>
            <person name="Silar P."/>
            <person name="Natvig D."/>
            <person name="Lalanne C."/>
            <person name="Gautier V."/>
            <person name="Ament-Velasquez S.L."/>
            <person name="Kruys A."/>
            <person name="Hutchinson M.I."/>
            <person name="Powell A.J."/>
            <person name="Barry K."/>
            <person name="Miller A.N."/>
            <person name="Grigoriev I.V."/>
            <person name="Debuchy R."/>
            <person name="Gladieux P."/>
            <person name="Thoren M.H."/>
            <person name="Johannesson H."/>
        </authorList>
    </citation>
    <scope>NUCLEOTIDE SEQUENCE</scope>
    <source>
        <strain evidence="2">8032-3</strain>
    </source>
</reference>
<evidence type="ECO:0000256" key="1">
    <source>
        <dbReference type="SAM" id="MobiDB-lite"/>
    </source>
</evidence>
<feature type="compositionally biased region" description="Acidic residues" evidence="1">
    <location>
        <begin position="21"/>
        <end position="30"/>
    </location>
</feature>
<feature type="compositionally biased region" description="Low complexity" evidence="1">
    <location>
        <begin position="1"/>
        <end position="14"/>
    </location>
</feature>
<dbReference type="RefSeq" id="XP_060279879.1">
    <property type="nucleotide sequence ID" value="XM_060432851.1"/>
</dbReference>
<keyword evidence="3" id="KW-1185">Reference proteome</keyword>
<dbReference type="AlphaFoldDB" id="A0AAJ0BSY6"/>
<dbReference type="EMBL" id="MU839025">
    <property type="protein sequence ID" value="KAK1763666.1"/>
    <property type="molecule type" value="Genomic_DNA"/>
</dbReference>
<evidence type="ECO:0000313" key="2">
    <source>
        <dbReference type="EMBL" id="KAK1763666.1"/>
    </source>
</evidence>
<feature type="region of interest" description="Disordered" evidence="1">
    <location>
        <begin position="1"/>
        <end position="30"/>
    </location>
</feature>
<dbReference type="GeneID" id="85316038"/>
<comment type="caution">
    <text evidence="2">The sequence shown here is derived from an EMBL/GenBank/DDBJ whole genome shotgun (WGS) entry which is preliminary data.</text>
</comment>
<proteinExistence type="predicted"/>